<evidence type="ECO:0000256" key="1">
    <source>
        <dbReference type="SAM" id="MobiDB-lite"/>
    </source>
</evidence>
<evidence type="ECO:0008006" key="5">
    <source>
        <dbReference type="Google" id="ProtNLM"/>
    </source>
</evidence>
<sequence>MTRLLLLAIGLAIAAPTGASTSTGSIAATLTLFYRCDISRLSDRTLPSVACGGQVNAQPRMTQSALKRDAKKRETSRLVTLEW</sequence>
<protein>
    <recommendedName>
        <fullName evidence="5">Secreted protein</fullName>
    </recommendedName>
</protein>
<keyword evidence="4" id="KW-1185">Reference proteome</keyword>
<comment type="caution">
    <text evidence="3">The sequence shown here is derived from an EMBL/GenBank/DDBJ whole genome shotgun (WGS) entry which is preliminary data.</text>
</comment>
<reference evidence="4" key="1">
    <citation type="submission" date="2023-07" db="EMBL/GenBank/DDBJ databases">
        <title>Structural and functional analysis of rice phyllospheric bacteria for their antimicrobial properties and defense elicitation against blast disease.</title>
        <authorList>
            <person name="Sahu K.P."/>
            <person name="Asharani P."/>
            <person name="Kumar M."/>
            <person name="Reddy B."/>
            <person name="Kumar A."/>
        </authorList>
    </citation>
    <scope>NUCLEOTIDE SEQUENCE [LARGE SCALE GENOMIC DNA]</scope>
    <source>
        <strain evidence="4">OsEp_Plm_30P10</strain>
    </source>
</reference>
<proteinExistence type="predicted"/>
<feature type="signal peptide" evidence="2">
    <location>
        <begin position="1"/>
        <end position="19"/>
    </location>
</feature>
<keyword evidence="2" id="KW-0732">Signal</keyword>
<organism evidence="3 4">
    <name type="scientific">Pantoea eucrina</name>
    <dbReference type="NCBI Taxonomy" id="472693"/>
    <lineage>
        <taxon>Bacteria</taxon>
        <taxon>Pseudomonadati</taxon>
        <taxon>Pseudomonadota</taxon>
        <taxon>Gammaproteobacteria</taxon>
        <taxon>Enterobacterales</taxon>
        <taxon>Erwiniaceae</taxon>
        <taxon>Pantoea</taxon>
    </lineage>
</organism>
<dbReference type="RefSeq" id="WP_322543285.1">
    <property type="nucleotide sequence ID" value="NZ_JAOBTT010000001.1"/>
</dbReference>
<name>A0ABU5LIA8_9GAMM</name>
<feature type="compositionally biased region" description="Basic and acidic residues" evidence="1">
    <location>
        <begin position="66"/>
        <end position="76"/>
    </location>
</feature>
<evidence type="ECO:0000313" key="4">
    <source>
        <dbReference type="Proteomes" id="UP001288620"/>
    </source>
</evidence>
<feature type="chain" id="PRO_5047180522" description="Secreted protein" evidence="2">
    <location>
        <begin position="20"/>
        <end position="83"/>
    </location>
</feature>
<dbReference type="Proteomes" id="UP001288620">
    <property type="component" value="Unassembled WGS sequence"/>
</dbReference>
<evidence type="ECO:0000313" key="3">
    <source>
        <dbReference type="EMBL" id="MDZ7279441.1"/>
    </source>
</evidence>
<evidence type="ECO:0000256" key="2">
    <source>
        <dbReference type="SAM" id="SignalP"/>
    </source>
</evidence>
<gene>
    <name evidence="3" type="ORF">N4G40_14355</name>
</gene>
<feature type="region of interest" description="Disordered" evidence="1">
    <location>
        <begin position="62"/>
        <end position="83"/>
    </location>
</feature>
<dbReference type="EMBL" id="JAOBTT010000001">
    <property type="protein sequence ID" value="MDZ7279441.1"/>
    <property type="molecule type" value="Genomic_DNA"/>
</dbReference>
<accession>A0ABU5LIA8</accession>